<dbReference type="PANTHER" id="PTHR37314">
    <property type="entry name" value="SLR0142 PROTEIN"/>
    <property type="match status" value="1"/>
</dbReference>
<keyword evidence="1" id="KW-0472">Membrane</keyword>
<feature type="transmembrane region" description="Helical" evidence="1">
    <location>
        <begin position="208"/>
        <end position="230"/>
    </location>
</feature>
<dbReference type="PANTHER" id="PTHR37314:SF4">
    <property type="entry name" value="UPF0700 TRANSMEMBRANE PROTEIN YOAK"/>
    <property type="match status" value="1"/>
</dbReference>
<dbReference type="Proteomes" id="UP000253759">
    <property type="component" value="Unassembled WGS sequence"/>
</dbReference>
<name>A0A369W817_9HYPH</name>
<feature type="transmembrane region" description="Helical" evidence="1">
    <location>
        <begin position="73"/>
        <end position="102"/>
    </location>
</feature>
<evidence type="ECO:0000256" key="1">
    <source>
        <dbReference type="SAM" id="Phobius"/>
    </source>
</evidence>
<keyword evidence="1" id="KW-0812">Transmembrane</keyword>
<dbReference type="InterPro" id="IPR010699">
    <property type="entry name" value="DUF1275"/>
</dbReference>
<reference evidence="3" key="1">
    <citation type="submission" date="2018-07" db="EMBL/GenBank/DDBJ databases">
        <authorList>
            <person name="Liu B.-T."/>
            <person name="Du Z."/>
        </authorList>
    </citation>
    <scope>NUCLEOTIDE SEQUENCE [LARGE SCALE GENOMIC DNA]</scope>
    <source>
        <strain evidence="3">XYN52</strain>
    </source>
</reference>
<comment type="caution">
    <text evidence="2">The sequence shown here is derived from an EMBL/GenBank/DDBJ whole genome shotgun (WGS) entry which is preliminary data.</text>
</comment>
<dbReference type="AlphaFoldDB" id="A0A369W817"/>
<protein>
    <submittedName>
        <fullName evidence="2">DUF1275 domain-containing protein</fullName>
    </submittedName>
</protein>
<evidence type="ECO:0000313" key="2">
    <source>
        <dbReference type="EMBL" id="RDE10177.1"/>
    </source>
</evidence>
<sequence>MDRALMDYRRRRRRSRLRLLSHLAGHRRVAAADLALSLILAGVAGAINAGGFIAIGRYTSHMTGYMSELADAVALADAALVASGLAAVACFIAGAVVSAILINWARRHTRWSQYALPLALEAGLLAALGLLAMVPWAGGFALAAAPALCFLMGLQNATITKISGARMRTTHVTGLVTDIGIELGKGLYRNRDPRIAPERDVRADGRKLTIFCAIVGCFFVGGVVGAVGFGAFGFGFALPIALMLAACAAPSFVTHYRRGRRGR</sequence>
<accession>A0A369W817</accession>
<feature type="transmembrane region" description="Helical" evidence="1">
    <location>
        <begin position="236"/>
        <end position="256"/>
    </location>
</feature>
<feature type="transmembrane region" description="Helical" evidence="1">
    <location>
        <begin position="114"/>
        <end position="134"/>
    </location>
</feature>
<dbReference type="EMBL" id="QQNH01000002">
    <property type="protein sequence ID" value="RDE10177.1"/>
    <property type="molecule type" value="Genomic_DNA"/>
</dbReference>
<dbReference type="Pfam" id="PF06912">
    <property type="entry name" value="DUF1275"/>
    <property type="match status" value="1"/>
</dbReference>
<keyword evidence="3" id="KW-1185">Reference proteome</keyword>
<organism evidence="2 3">
    <name type="scientific">Pelagibacterium lacus</name>
    <dbReference type="NCBI Taxonomy" id="2282655"/>
    <lineage>
        <taxon>Bacteria</taxon>
        <taxon>Pseudomonadati</taxon>
        <taxon>Pseudomonadota</taxon>
        <taxon>Alphaproteobacteria</taxon>
        <taxon>Hyphomicrobiales</taxon>
        <taxon>Devosiaceae</taxon>
        <taxon>Pelagibacterium</taxon>
    </lineage>
</organism>
<dbReference type="OrthoDB" id="270162at2"/>
<feature type="transmembrane region" description="Helical" evidence="1">
    <location>
        <begin position="140"/>
        <end position="159"/>
    </location>
</feature>
<evidence type="ECO:0000313" key="3">
    <source>
        <dbReference type="Proteomes" id="UP000253759"/>
    </source>
</evidence>
<keyword evidence="1" id="KW-1133">Transmembrane helix</keyword>
<gene>
    <name evidence="2" type="ORF">DVH29_01915</name>
</gene>
<proteinExistence type="predicted"/>